<dbReference type="SUPFAM" id="SSF50978">
    <property type="entry name" value="WD40 repeat-like"/>
    <property type="match status" value="1"/>
</dbReference>
<evidence type="ECO:0000256" key="2">
    <source>
        <dbReference type="ARBA" id="ARBA00022737"/>
    </source>
</evidence>
<proteinExistence type="predicted"/>
<reference evidence="6" key="1">
    <citation type="journal article" date="2018" name="Nat. Genet.">
        <title>Extensive intraspecific gene order and gene structural variations between Mo17 and other maize genomes.</title>
        <authorList>
            <person name="Sun S."/>
            <person name="Zhou Y."/>
            <person name="Chen J."/>
            <person name="Shi J."/>
            <person name="Zhao H."/>
            <person name="Zhao H."/>
            <person name="Song W."/>
            <person name="Zhang M."/>
            <person name="Cui Y."/>
            <person name="Dong X."/>
            <person name="Liu H."/>
            <person name="Ma X."/>
            <person name="Jiao Y."/>
            <person name="Wang B."/>
            <person name="Wei X."/>
            <person name="Stein J.C."/>
            <person name="Glaubitz J.C."/>
            <person name="Lu F."/>
            <person name="Yu G."/>
            <person name="Liang C."/>
            <person name="Fengler K."/>
            <person name="Li B."/>
            <person name="Rafalski A."/>
            <person name="Schnable P.S."/>
            <person name="Ware D.H."/>
            <person name="Buckler E.S."/>
            <person name="Lai J."/>
        </authorList>
    </citation>
    <scope>NUCLEOTIDE SEQUENCE [LARGE SCALE GENOMIC DNA]</scope>
    <source>
        <tissue evidence="6">Seedling</tissue>
    </source>
</reference>
<feature type="domain" description="Peptidase A1" evidence="5">
    <location>
        <begin position="84"/>
        <end position="423"/>
    </location>
</feature>
<feature type="repeat" description="WD" evidence="3">
    <location>
        <begin position="246"/>
        <end position="287"/>
    </location>
</feature>
<dbReference type="GO" id="GO:0006508">
    <property type="term" value="P:proteolysis"/>
    <property type="evidence" value="ECO:0007669"/>
    <property type="project" value="InterPro"/>
</dbReference>
<dbReference type="Gene3D" id="2.40.70.10">
    <property type="entry name" value="Acid Proteases"/>
    <property type="match status" value="1"/>
</dbReference>
<accession>A0A317YAX7</accession>
<feature type="signal peptide" evidence="4">
    <location>
        <begin position="1"/>
        <end position="24"/>
    </location>
</feature>
<keyword evidence="2" id="KW-0677">Repeat</keyword>
<protein>
    <submittedName>
        <fullName evidence="6">Katanin p80 WD40 repeat-containing subunit B1</fullName>
    </submittedName>
</protein>
<dbReference type="InterPro" id="IPR019775">
    <property type="entry name" value="WD40_repeat_CS"/>
</dbReference>
<dbReference type="InterPro" id="IPR001680">
    <property type="entry name" value="WD40_rpt"/>
</dbReference>
<evidence type="ECO:0000256" key="3">
    <source>
        <dbReference type="PROSITE-ProRule" id="PRU00221"/>
    </source>
</evidence>
<dbReference type="Gene3D" id="2.130.10.10">
    <property type="entry name" value="YVTN repeat-like/Quinoprotein amine dehydrogenase"/>
    <property type="match status" value="1"/>
</dbReference>
<dbReference type="PANTHER" id="PTHR19845">
    <property type="entry name" value="KATANIN P80 SUBUNIT"/>
    <property type="match status" value="1"/>
</dbReference>
<dbReference type="PRINTS" id="PR00320">
    <property type="entry name" value="GPROTEINBRPT"/>
</dbReference>
<feature type="chain" id="PRO_5016367749" evidence="4">
    <location>
        <begin position="25"/>
        <end position="423"/>
    </location>
</feature>
<dbReference type="ExpressionAtlas" id="A0A317YAX7">
    <property type="expression patterns" value="baseline and differential"/>
</dbReference>
<keyword evidence="4" id="KW-0732">Signal</keyword>
<feature type="repeat" description="WD" evidence="3">
    <location>
        <begin position="162"/>
        <end position="203"/>
    </location>
</feature>
<organism evidence="6">
    <name type="scientific">Zea mays</name>
    <name type="common">Maize</name>
    <dbReference type="NCBI Taxonomy" id="4577"/>
    <lineage>
        <taxon>Eukaryota</taxon>
        <taxon>Viridiplantae</taxon>
        <taxon>Streptophyta</taxon>
        <taxon>Embryophyta</taxon>
        <taxon>Tracheophyta</taxon>
        <taxon>Spermatophyta</taxon>
        <taxon>Magnoliopsida</taxon>
        <taxon>Liliopsida</taxon>
        <taxon>Poales</taxon>
        <taxon>Poaceae</taxon>
        <taxon>PACMAD clade</taxon>
        <taxon>Panicoideae</taxon>
        <taxon>Andropogonodae</taxon>
        <taxon>Andropogoneae</taxon>
        <taxon>Tripsacinae</taxon>
        <taxon>Zea</taxon>
    </lineage>
</organism>
<dbReference type="Pfam" id="PF00400">
    <property type="entry name" value="WD40"/>
    <property type="match status" value="4"/>
</dbReference>
<dbReference type="SMART" id="SM00320">
    <property type="entry name" value="WD40"/>
    <property type="match status" value="4"/>
</dbReference>
<dbReference type="SUPFAM" id="SSF50630">
    <property type="entry name" value="Acid proteases"/>
    <property type="match status" value="1"/>
</dbReference>
<dbReference type="EMBL" id="NCVQ01000001">
    <property type="protein sequence ID" value="PWZ55673.1"/>
    <property type="molecule type" value="Genomic_DNA"/>
</dbReference>
<dbReference type="PROSITE" id="PS51767">
    <property type="entry name" value="PEPTIDASE_A1"/>
    <property type="match status" value="1"/>
</dbReference>
<dbReference type="PANTHER" id="PTHR19845:SF14">
    <property type="entry name" value="KATANIN P80 WD40 REPEAT-CONTAINING SUBUNIT B1 HOMOLOG"/>
    <property type="match status" value="1"/>
</dbReference>
<dbReference type="InterPro" id="IPR001969">
    <property type="entry name" value="Aspartic_peptidase_AS"/>
</dbReference>
<dbReference type="Pfam" id="PF00026">
    <property type="entry name" value="Asp"/>
    <property type="match status" value="1"/>
</dbReference>
<name>A0A317YAX7_MAIZE</name>
<feature type="repeat" description="WD" evidence="3">
    <location>
        <begin position="288"/>
        <end position="329"/>
    </location>
</feature>
<sequence length="423" mass="47240">MGTRGVALLLLTVVLLQALLPASSEGLVRVALKKQPVDQNGRVATCLSVEERQRLLLRGANALGSGGEDDSDVIALKNYMNAQYFGEIGVGSPQHKFTVIFDTGSSNLWVPSSKCYFLIACYFHSRYKSGQSSTYKKNEKFVAHTLNVNCAKFGRRASRILITGFTSPVESVSFDSSEVTIGAGAASGTIKIWNIEEAKVVRTFTGHKSSCASLDFHPFGEFLAIGSSDTNMKIWDTRQQRCIHTYKGHTQRINVLKFTPDGRWIVSGGADNSVKVWDLTAGKLMHDFCLHEGPVNCLVVHPYEFLLATGSVDKTVKFWDLETFELIGSAGHETIGTLKSKIDILNNREYFELINQLLIVGKCPQLVVNDWFFRYYGEILWRGYIKMVYYQGQAKMVIQLIRPCTVSASKRRIRGYSVRRSKS</sequence>
<dbReference type="Proteomes" id="UP000251960">
    <property type="component" value="Chromosome 1"/>
</dbReference>
<dbReference type="InterPro" id="IPR021109">
    <property type="entry name" value="Peptidase_aspartic_dom_sf"/>
</dbReference>
<dbReference type="InterPro" id="IPR033121">
    <property type="entry name" value="PEPTIDASE_A1"/>
</dbReference>
<feature type="repeat" description="WD" evidence="3">
    <location>
        <begin position="204"/>
        <end position="245"/>
    </location>
</feature>
<dbReference type="GO" id="GO:0004190">
    <property type="term" value="F:aspartic-type endopeptidase activity"/>
    <property type="evidence" value="ECO:0007669"/>
    <property type="project" value="InterPro"/>
</dbReference>
<gene>
    <name evidence="6" type="primary">At5g23430_4</name>
    <name evidence="6" type="ORF">Zm00014a_003221</name>
</gene>
<evidence type="ECO:0000259" key="5">
    <source>
        <dbReference type="PROSITE" id="PS51767"/>
    </source>
</evidence>
<dbReference type="InterPro" id="IPR036322">
    <property type="entry name" value="WD40_repeat_dom_sf"/>
</dbReference>
<dbReference type="CDD" id="cd00200">
    <property type="entry name" value="WD40"/>
    <property type="match status" value="1"/>
</dbReference>
<keyword evidence="1 3" id="KW-0853">WD repeat</keyword>
<dbReference type="PROSITE" id="PS50082">
    <property type="entry name" value="WD_REPEATS_2"/>
    <property type="match status" value="4"/>
</dbReference>
<dbReference type="AlphaFoldDB" id="A0A317YAX7"/>
<dbReference type="InterPro" id="IPR020472">
    <property type="entry name" value="WD40_PAC1"/>
</dbReference>
<evidence type="ECO:0000256" key="1">
    <source>
        <dbReference type="ARBA" id="ARBA00022574"/>
    </source>
</evidence>
<dbReference type="PROSITE" id="PS50294">
    <property type="entry name" value="WD_REPEATS_REGION"/>
    <property type="match status" value="3"/>
</dbReference>
<dbReference type="PROSITE" id="PS00141">
    <property type="entry name" value="ASP_PROTEASE"/>
    <property type="match status" value="1"/>
</dbReference>
<evidence type="ECO:0000313" key="6">
    <source>
        <dbReference type="EMBL" id="PWZ55673.1"/>
    </source>
</evidence>
<dbReference type="PROSITE" id="PS00678">
    <property type="entry name" value="WD_REPEATS_1"/>
    <property type="match status" value="3"/>
</dbReference>
<dbReference type="InterPro" id="IPR015943">
    <property type="entry name" value="WD40/YVTN_repeat-like_dom_sf"/>
</dbReference>
<evidence type="ECO:0000256" key="4">
    <source>
        <dbReference type="SAM" id="SignalP"/>
    </source>
</evidence>
<comment type="caution">
    <text evidence="6">The sequence shown here is derived from an EMBL/GenBank/DDBJ whole genome shotgun (WGS) entry which is preliminary data.</text>
</comment>